<evidence type="ECO:0000313" key="1">
    <source>
        <dbReference type="EMBL" id="AXJ01423.1"/>
    </source>
</evidence>
<organism evidence="1 2">
    <name type="scientific">Cyclonatronum proteinivorum</name>
    <dbReference type="NCBI Taxonomy" id="1457365"/>
    <lineage>
        <taxon>Bacteria</taxon>
        <taxon>Pseudomonadati</taxon>
        <taxon>Balneolota</taxon>
        <taxon>Balneolia</taxon>
        <taxon>Balneolales</taxon>
        <taxon>Cyclonatronaceae</taxon>
        <taxon>Cyclonatronum</taxon>
    </lineage>
</organism>
<keyword evidence="2" id="KW-1185">Reference proteome</keyword>
<dbReference type="NCBIfam" id="TIGR02757">
    <property type="entry name" value="TIGR02757 family protein"/>
    <property type="match status" value="1"/>
</dbReference>
<dbReference type="Proteomes" id="UP000254808">
    <property type="component" value="Chromosome"/>
</dbReference>
<reference evidence="1 2" key="1">
    <citation type="submission" date="2018-03" db="EMBL/GenBank/DDBJ databases">
        <title>Phenotypic and genomic properties of Cyclonatronum proteinivorum gen. nov., sp. nov., a haloalkaliphilic bacteroidete from soda lakes possessing Na+-translocating rhodopsin.</title>
        <authorList>
            <person name="Toshchakov S.V."/>
            <person name="Korzhenkov A."/>
            <person name="Samarov N.I."/>
            <person name="Kublanov I.V."/>
            <person name="Muntyan M.S."/>
            <person name="Sorokin D.Y."/>
        </authorList>
    </citation>
    <scope>NUCLEOTIDE SEQUENCE [LARGE SCALE GENOMIC DNA]</scope>
    <source>
        <strain evidence="1 2">Omega</strain>
    </source>
</reference>
<protein>
    <submittedName>
        <fullName evidence="1">TIGR02757 family protein</fullName>
    </submittedName>
</protein>
<dbReference type="Pfam" id="PF09674">
    <property type="entry name" value="DUF2400"/>
    <property type="match status" value="1"/>
</dbReference>
<sequence length="280" mass="32390">MPKASRHRTIALKRIPDLKPFLDEIITRVEVPAYIDKDPVLFLHAYDDVTDKQLAGFFAAIMAWGRRDVVIAKVSELMERMGHRPAVFIGSYTEADRDALAGFKHRTFTEEDVHHLVLILNRILHEYGDFEAFWKSVRQQALTQQRELIATFHERFMAYHTGPQRTRKHIASSEKGSSCKRLYLYLRWTVRKNSIVDTGIYTFMPASELMIPLDVHVARHARRLGLLGRKQNDWAAVQELTKKLRLLRPDDPAVYDYALFGLGIADITVPEEIIINKRIP</sequence>
<dbReference type="KEGG" id="cprv:CYPRO_2175"/>
<dbReference type="EMBL" id="CP027806">
    <property type="protein sequence ID" value="AXJ01423.1"/>
    <property type="molecule type" value="Genomic_DNA"/>
</dbReference>
<dbReference type="AlphaFoldDB" id="A0A345ULS1"/>
<proteinExistence type="predicted"/>
<dbReference type="InterPro" id="IPR014127">
    <property type="entry name" value="CHP02757"/>
</dbReference>
<accession>A0A345ULS1</accession>
<name>A0A345ULS1_9BACT</name>
<gene>
    <name evidence="1" type="ORF">CYPRO_2175</name>
</gene>
<dbReference type="OrthoDB" id="9773332at2"/>
<dbReference type="RefSeq" id="WP_114984613.1">
    <property type="nucleotide sequence ID" value="NZ_CP027806.1"/>
</dbReference>
<evidence type="ECO:0000313" key="2">
    <source>
        <dbReference type="Proteomes" id="UP000254808"/>
    </source>
</evidence>